<evidence type="ECO:0000313" key="3">
    <source>
        <dbReference type="Proteomes" id="UP000033423"/>
    </source>
</evidence>
<dbReference type="AlphaFoldDB" id="A0A0F3GII4"/>
<gene>
    <name evidence="2" type="ORF">MBAV_006103</name>
</gene>
<organism evidence="2 3">
    <name type="scientific">Candidatus Magnetobacterium bavaricum</name>
    <dbReference type="NCBI Taxonomy" id="29290"/>
    <lineage>
        <taxon>Bacteria</taxon>
        <taxon>Pseudomonadati</taxon>
        <taxon>Nitrospirota</taxon>
        <taxon>Thermodesulfovibrionia</taxon>
        <taxon>Thermodesulfovibrionales</taxon>
        <taxon>Candidatus Magnetobacteriaceae</taxon>
        <taxon>Candidatus Magnetobacterium</taxon>
    </lineage>
</organism>
<sequence>MRAIQRKKGAAPPPFRTPCKGTSPLDPIKVPHILYLIQSKSAIYAGINLPWPTVLVISIHINL</sequence>
<evidence type="ECO:0000313" key="2">
    <source>
        <dbReference type="EMBL" id="KJU81701.1"/>
    </source>
</evidence>
<protein>
    <submittedName>
        <fullName evidence="2">Uncharacterized protein</fullName>
    </submittedName>
</protein>
<name>A0A0F3GII4_9BACT</name>
<comment type="caution">
    <text evidence="2">The sequence shown here is derived from an EMBL/GenBank/DDBJ whole genome shotgun (WGS) entry which is preliminary data.</text>
</comment>
<keyword evidence="3" id="KW-1185">Reference proteome</keyword>
<feature type="region of interest" description="Disordered" evidence="1">
    <location>
        <begin position="1"/>
        <end position="23"/>
    </location>
</feature>
<accession>A0A0F3GII4</accession>
<dbReference type="Proteomes" id="UP000033423">
    <property type="component" value="Unassembled WGS sequence"/>
</dbReference>
<evidence type="ECO:0000256" key="1">
    <source>
        <dbReference type="SAM" id="MobiDB-lite"/>
    </source>
</evidence>
<dbReference type="EMBL" id="LACI01002595">
    <property type="protein sequence ID" value="KJU81701.1"/>
    <property type="molecule type" value="Genomic_DNA"/>
</dbReference>
<proteinExistence type="predicted"/>
<reference evidence="2 3" key="1">
    <citation type="submission" date="2015-02" db="EMBL/GenBank/DDBJ databases">
        <title>Single-cell genomics of uncultivated deep-branching MTB reveals a conserved set of magnetosome genes.</title>
        <authorList>
            <person name="Kolinko S."/>
            <person name="Richter M."/>
            <person name="Glockner F.O."/>
            <person name="Brachmann A."/>
            <person name="Schuler D."/>
        </authorList>
    </citation>
    <scope>NUCLEOTIDE SEQUENCE [LARGE SCALE GENOMIC DNA]</scope>
    <source>
        <strain evidence="2">TM-1</strain>
    </source>
</reference>